<keyword evidence="1 5" id="KW-1277">Toxin-antitoxin system</keyword>
<evidence type="ECO:0000256" key="2">
    <source>
        <dbReference type="ARBA" id="ARBA00022722"/>
    </source>
</evidence>
<keyword evidence="3 5" id="KW-0479">Metal-binding</keyword>
<feature type="binding site" evidence="5">
    <location>
        <position position="102"/>
    </location>
    <ligand>
        <name>Mg(2+)</name>
        <dbReference type="ChEBI" id="CHEBI:18420"/>
    </ligand>
</feature>
<feature type="binding site" evidence="5">
    <location>
        <position position="8"/>
    </location>
    <ligand>
        <name>Mg(2+)</name>
        <dbReference type="ChEBI" id="CHEBI:18420"/>
    </ligand>
</feature>
<dbReference type="Pfam" id="PF01850">
    <property type="entry name" value="PIN"/>
    <property type="match status" value="1"/>
</dbReference>
<dbReference type="GO" id="GO:0090729">
    <property type="term" value="F:toxin activity"/>
    <property type="evidence" value="ECO:0007669"/>
    <property type="project" value="UniProtKB-KW"/>
</dbReference>
<dbReference type="EMBL" id="PDZR01000006">
    <property type="protein sequence ID" value="PNG26527.1"/>
    <property type="molecule type" value="Genomic_DNA"/>
</dbReference>
<feature type="domain" description="PIN" evidence="6">
    <location>
        <begin position="6"/>
        <end position="121"/>
    </location>
</feature>
<dbReference type="CDD" id="cd18692">
    <property type="entry name" value="PIN_VapC-like"/>
    <property type="match status" value="1"/>
</dbReference>
<keyword evidence="4 5" id="KW-0378">Hydrolase</keyword>
<dbReference type="GO" id="GO:0016787">
    <property type="term" value="F:hydrolase activity"/>
    <property type="evidence" value="ECO:0007669"/>
    <property type="project" value="UniProtKB-KW"/>
</dbReference>
<keyword evidence="5" id="KW-0800">Toxin</keyword>
<dbReference type="InterPro" id="IPR029060">
    <property type="entry name" value="PIN-like_dom_sf"/>
</dbReference>
<sequence length="155" mass="17343">MTARLFIDTNILIYALDPAEPIKRAISADLLRRTTANHTLVLSPQNLNECYRVLSQRRRFVDEAAARSYLTQLMPWCIAPLDAQTTLKAWAVQDEAGLAWWDALLVASALMAGCRLFVSEDLQDGRTIAGMRIANPFTAEFSKRAEVDQSGRRSS</sequence>
<evidence type="ECO:0000256" key="5">
    <source>
        <dbReference type="HAMAP-Rule" id="MF_00265"/>
    </source>
</evidence>
<evidence type="ECO:0000256" key="4">
    <source>
        <dbReference type="ARBA" id="ARBA00022801"/>
    </source>
</evidence>
<comment type="cofactor">
    <cofactor evidence="5">
        <name>Mg(2+)</name>
        <dbReference type="ChEBI" id="CHEBI:18420"/>
    </cofactor>
</comment>
<name>A0A2J7TIF7_METSI</name>
<dbReference type="InterPro" id="IPR022907">
    <property type="entry name" value="VapC_family"/>
</dbReference>
<evidence type="ECO:0000256" key="3">
    <source>
        <dbReference type="ARBA" id="ARBA00022723"/>
    </source>
</evidence>
<reference evidence="7 8" key="1">
    <citation type="submission" date="2017-10" db="EMBL/GenBank/DDBJ databases">
        <title>Genome announcement of Methylocella silvestris TVC from permafrost.</title>
        <authorList>
            <person name="Wang J."/>
            <person name="Geng K."/>
            <person name="Ul-Haque F."/>
            <person name="Crombie A.T."/>
            <person name="Street L.E."/>
            <person name="Wookey P.A."/>
            <person name="Murrell J.C."/>
            <person name="Pratscher J."/>
        </authorList>
    </citation>
    <scope>NUCLEOTIDE SEQUENCE [LARGE SCALE GENOMIC DNA]</scope>
    <source>
        <strain evidence="7 8">TVC</strain>
    </source>
</reference>
<evidence type="ECO:0000313" key="8">
    <source>
        <dbReference type="Proteomes" id="UP000236286"/>
    </source>
</evidence>
<comment type="caution">
    <text evidence="7">The sequence shown here is derived from an EMBL/GenBank/DDBJ whole genome shotgun (WGS) entry which is preliminary data.</text>
</comment>
<dbReference type="InterPro" id="IPR002716">
    <property type="entry name" value="PIN_dom"/>
</dbReference>
<keyword evidence="5" id="KW-0460">Magnesium</keyword>
<proteinExistence type="inferred from homology"/>
<dbReference type="GO" id="GO:0000287">
    <property type="term" value="F:magnesium ion binding"/>
    <property type="evidence" value="ECO:0007669"/>
    <property type="project" value="UniProtKB-UniRule"/>
</dbReference>
<organism evidence="7 8">
    <name type="scientific">Methylocella silvestris</name>
    <dbReference type="NCBI Taxonomy" id="199596"/>
    <lineage>
        <taxon>Bacteria</taxon>
        <taxon>Pseudomonadati</taxon>
        <taxon>Pseudomonadota</taxon>
        <taxon>Alphaproteobacteria</taxon>
        <taxon>Hyphomicrobiales</taxon>
        <taxon>Beijerinckiaceae</taxon>
        <taxon>Methylocella</taxon>
    </lineage>
</organism>
<comment type="function">
    <text evidence="5">Toxic component of a toxin-antitoxin (TA) system. An RNase.</text>
</comment>
<dbReference type="Proteomes" id="UP000236286">
    <property type="component" value="Unassembled WGS sequence"/>
</dbReference>
<evidence type="ECO:0000259" key="6">
    <source>
        <dbReference type="Pfam" id="PF01850"/>
    </source>
</evidence>
<dbReference type="HAMAP" id="MF_00265">
    <property type="entry name" value="VapC_Nob1"/>
    <property type="match status" value="1"/>
</dbReference>
<dbReference type="Gene3D" id="3.40.50.1010">
    <property type="entry name" value="5'-nuclease"/>
    <property type="match status" value="1"/>
</dbReference>
<dbReference type="EC" id="3.1.-.-" evidence="5"/>
<dbReference type="AlphaFoldDB" id="A0A2J7TIF7"/>
<protein>
    <recommendedName>
        <fullName evidence="5">Ribonuclease VapC</fullName>
        <shortName evidence="5">RNase VapC</shortName>
        <ecNumber evidence="5">3.1.-.-</ecNumber>
    </recommendedName>
    <alternativeName>
        <fullName evidence="5">Toxin VapC</fullName>
    </alternativeName>
</protein>
<evidence type="ECO:0000256" key="1">
    <source>
        <dbReference type="ARBA" id="ARBA00022649"/>
    </source>
</evidence>
<accession>A0A2J7TIF7</accession>
<dbReference type="GO" id="GO:0004540">
    <property type="term" value="F:RNA nuclease activity"/>
    <property type="evidence" value="ECO:0007669"/>
    <property type="project" value="InterPro"/>
</dbReference>
<gene>
    <name evidence="5" type="primary">vapC</name>
    <name evidence="7" type="ORF">CR492_07475</name>
</gene>
<dbReference type="SUPFAM" id="SSF88723">
    <property type="entry name" value="PIN domain-like"/>
    <property type="match status" value="1"/>
</dbReference>
<dbReference type="OrthoDB" id="163436at2"/>
<evidence type="ECO:0000313" key="7">
    <source>
        <dbReference type="EMBL" id="PNG26527.1"/>
    </source>
</evidence>
<keyword evidence="2 5" id="KW-0540">Nuclease</keyword>
<comment type="similarity">
    <text evidence="5">Belongs to the PINc/VapC protein family.</text>
</comment>